<comment type="function">
    <text evidence="3">A probable RNA-binding protein.</text>
</comment>
<organism evidence="4">
    <name type="scientific">uncultured Rubrobacteraceae bacterium</name>
    <dbReference type="NCBI Taxonomy" id="349277"/>
    <lineage>
        <taxon>Bacteria</taxon>
        <taxon>Bacillati</taxon>
        <taxon>Actinomycetota</taxon>
        <taxon>Rubrobacteria</taxon>
        <taxon>Rubrobacterales</taxon>
        <taxon>Rubrobacteraceae</taxon>
        <taxon>environmental samples</taxon>
    </lineage>
</organism>
<keyword evidence="2 3" id="KW-0694">RNA-binding</keyword>
<dbReference type="GO" id="GO:0003723">
    <property type="term" value="F:RNA binding"/>
    <property type="evidence" value="ECO:0007669"/>
    <property type="project" value="UniProtKB-UniRule"/>
</dbReference>
<reference evidence="4" key="1">
    <citation type="submission" date="2020-02" db="EMBL/GenBank/DDBJ databases">
        <authorList>
            <person name="Meier V. D."/>
        </authorList>
    </citation>
    <scope>NUCLEOTIDE SEQUENCE</scope>
    <source>
        <strain evidence="4">AVDCRST_MAG80</strain>
    </source>
</reference>
<dbReference type="InterPro" id="IPR020627">
    <property type="entry name" value="KhpA"/>
</dbReference>
<accession>A0A6J4PYN1</accession>
<comment type="subcellular location">
    <subcellularLocation>
        <location evidence="3">Cytoplasm</location>
    </subcellularLocation>
</comment>
<dbReference type="InterPro" id="IPR015946">
    <property type="entry name" value="KH_dom-like_a/b"/>
</dbReference>
<keyword evidence="1 3" id="KW-0963">Cytoplasm</keyword>
<evidence type="ECO:0000256" key="2">
    <source>
        <dbReference type="ARBA" id="ARBA00022884"/>
    </source>
</evidence>
<dbReference type="InterPro" id="IPR009019">
    <property type="entry name" value="KH_sf_prok-type"/>
</dbReference>
<dbReference type="EMBL" id="CADCVC010000042">
    <property type="protein sequence ID" value="CAA9429308.1"/>
    <property type="molecule type" value="Genomic_DNA"/>
</dbReference>
<evidence type="ECO:0000256" key="1">
    <source>
        <dbReference type="ARBA" id="ARBA00022490"/>
    </source>
</evidence>
<dbReference type="CDD" id="cd22533">
    <property type="entry name" value="KH-II_YlqC-like"/>
    <property type="match status" value="1"/>
</dbReference>
<dbReference type="GO" id="GO:0005737">
    <property type="term" value="C:cytoplasm"/>
    <property type="evidence" value="ECO:0007669"/>
    <property type="project" value="UniProtKB-SubCell"/>
</dbReference>
<evidence type="ECO:0000313" key="4">
    <source>
        <dbReference type="EMBL" id="CAA9429308.1"/>
    </source>
</evidence>
<evidence type="ECO:0000256" key="3">
    <source>
        <dbReference type="HAMAP-Rule" id="MF_00088"/>
    </source>
</evidence>
<gene>
    <name evidence="3" type="primary">khpA</name>
    <name evidence="4" type="ORF">AVDCRST_MAG80-454</name>
</gene>
<dbReference type="PANTHER" id="PTHR34654:SF1">
    <property type="entry name" value="RNA-BINDING PROTEIN KHPA"/>
    <property type="match status" value="1"/>
</dbReference>
<sequence>MRQLENLLLFLARSLVDEPEKVEVEGTETESRVDLTLRVAQGDMGKVIGRGGRIVKAIRIVMKAASVKENKRVNVEIAD</sequence>
<dbReference type="PANTHER" id="PTHR34654">
    <property type="entry name" value="UPF0109 PROTEIN SCO5592"/>
    <property type="match status" value="1"/>
</dbReference>
<proteinExistence type="inferred from homology"/>
<dbReference type="PROSITE" id="PS50084">
    <property type="entry name" value="KH_TYPE_1"/>
    <property type="match status" value="1"/>
</dbReference>
<dbReference type="Pfam" id="PF13083">
    <property type="entry name" value="KH_KhpA-B"/>
    <property type="match status" value="1"/>
</dbReference>
<dbReference type="AlphaFoldDB" id="A0A6J4PYN1"/>
<dbReference type="SUPFAM" id="SSF54814">
    <property type="entry name" value="Prokaryotic type KH domain (KH-domain type II)"/>
    <property type="match status" value="1"/>
</dbReference>
<protein>
    <recommendedName>
        <fullName evidence="3">RNA-binding protein KhpA</fullName>
    </recommendedName>
    <alternativeName>
        <fullName evidence="3">KH-domain protein A</fullName>
    </alternativeName>
</protein>
<name>A0A6J4PYN1_9ACTN</name>
<dbReference type="HAMAP" id="MF_00088">
    <property type="entry name" value="KhpA"/>
    <property type="match status" value="1"/>
</dbReference>
<comment type="similarity">
    <text evidence="3">Belongs to the KhpA RNA-binding protein family.</text>
</comment>
<dbReference type="Gene3D" id="3.30.300.20">
    <property type="match status" value="1"/>
</dbReference>